<sequence length="162" mass="18395">MVRIETEIDASPEDVRTVFFDWESLPEYHTKAIKYIETVPSGSPPSSLQKGAMLRAGFPGTTLAATVVHNTPTEFRWIGSSFFGAFKGEHYFGFKESMRTPGGTTFVHGEVNMGWLRFLFKPGWPLHKTQKGMFAQYSEDLKRRVESLKKHRKDSEVPGLVH</sequence>
<proteinExistence type="predicted"/>
<organism evidence="1 2">
    <name type="scientific">Lophiotrema nucula</name>
    <dbReference type="NCBI Taxonomy" id="690887"/>
    <lineage>
        <taxon>Eukaryota</taxon>
        <taxon>Fungi</taxon>
        <taxon>Dikarya</taxon>
        <taxon>Ascomycota</taxon>
        <taxon>Pezizomycotina</taxon>
        <taxon>Dothideomycetes</taxon>
        <taxon>Pleosporomycetidae</taxon>
        <taxon>Pleosporales</taxon>
        <taxon>Lophiotremataceae</taxon>
        <taxon>Lophiotrema</taxon>
    </lineage>
</organism>
<dbReference type="OrthoDB" id="509124at2759"/>
<dbReference type="PANTHER" id="PTHR36166:SF1">
    <property type="entry name" value="SRPBCC DOMAIN-CONTAINING PROTEIN"/>
    <property type="match status" value="1"/>
</dbReference>
<dbReference type="Gene3D" id="3.30.530.20">
    <property type="match status" value="1"/>
</dbReference>
<name>A0A6A5Z5E4_9PLEO</name>
<evidence type="ECO:0000313" key="2">
    <source>
        <dbReference type="Proteomes" id="UP000799770"/>
    </source>
</evidence>
<dbReference type="AlphaFoldDB" id="A0A6A5Z5E4"/>
<reference evidence="1" key="1">
    <citation type="journal article" date="2020" name="Stud. Mycol.">
        <title>101 Dothideomycetes genomes: a test case for predicting lifestyles and emergence of pathogens.</title>
        <authorList>
            <person name="Haridas S."/>
            <person name="Albert R."/>
            <person name="Binder M."/>
            <person name="Bloem J."/>
            <person name="Labutti K."/>
            <person name="Salamov A."/>
            <person name="Andreopoulos B."/>
            <person name="Baker S."/>
            <person name="Barry K."/>
            <person name="Bills G."/>
            <person name="Bluhm B."/>
            <person name="Cannon C."/>
            <person name="Castanera R."/>
            <person name="Culley D."/>
            <person name="Daum C."/>
            <person name="Ezra D."/>
            <person name="Gonzalez J."/>
            <person name="Henrissat B."/>
            <person name="Kuo A."/>
            <person name="Liang C."/>
            <person name="Lipzen A."/>
            <person name="Lutzoni F."/>
            <person name="Magnuson J."/>
            <person name="Mondo S."/>
            <person name="Nolan M."/>
            <person name="Ohm R."/>
            <person name="Pangilinan J."/>
            <person name="Park H.-J."/>
            <person name="Ramirez L."/>
            <person name="Alfaro M."/>
            <person name="Sun H."/>
            <person name="Tritt A."/>
            <person name="Yoshinaga Y."/>
            <person name="Zwiers L.-H."/>
            <person name="Turgeon B."/>
            <person name="Goodwin S."/>
            <person name="Spatafora J."/>
            <person name="Crous P."/>
            <person name="Grigoriev I."/>
        </authorList>
    </citation>
    <scope>NUCLEOTIDE SEQUENCE</scope>
    <source>
        <strain evidence="1">CBS 627.86</strain>
    </source>
</reference>
<accession>A0A6A5Z5E4</accession>
<dbReference type="SUPFAM" id="SSF55961">
    <property type="entry name" value="Bet v1-like"/>
    <property type="match status" value="1"/>
</dbReference>
<dbReference type="Pfam" id="PF10604">
    <property type="entry name" value="Polyketide_cyc2"/>
    <property type="match status" value="1"/>
</dbReference>
<evidence type="ECO:0000313" key="1">
    <source>
        <dbReference type="EMBL" id="KAF2114336.1"/>
    </source>
</evidence>
<dbReference type="EMBL" id="ML977325">
    <property type="protein sequence ID" value="KAF2114336.1"/>
    <property type="molecule type" value="Genomic_DNA"/>
</dbReference>
<dbReference type="PANTHER" id="PTHR36166">
    <property type="entry name" value="CHROMOSOME 9, WHOLE GENOME SHOTGUN SEQUENCE"/>
    <property type="match status" value="1"/>
</dbReference>
<gene>
    <name evidence="1" type="ORF">BDV96DRAFT_94966</name>
</gene>
<dbReference type="InterPro" id="IPR023393">
    <property type="entry name" value="START-like_dom_sf"/>
</dbReference>
<dbReference type="InterPro" id="IPR019587">
    <property type="entry name" value="Polyketide_cyclase/dehydratase"/>
</dbReference>
<dbReference type="Proteomes" id="UP000799770">
    <property type="component" value="Unassembled WGS sequence"/>
</dbReference>
<dbReference type="CDD" id="cd07822">
    <property type="entry name" value="SRPBCC_4"/>
    <property type="match status" value="1"/>
</dbReference>
<protein>
    <submittedName>
        <fullName evidence="1">Uncharacterized protein</fullName>
    </submittedName>
</protein>
<keyword evidence="2" id="KW-1185">Reference proteome</keyword>